<evidence type="ECO:0000313" key="3">
    <source>
        <dbReference type="EMBL" id="WDF05817.1"/>
    </source>
</evidence>
<dbReference type="Pfam" id="PF00535">
    <property type="entry name" value="Glycos_transf_2"/>
    <property type="match status" value="1"/>
</dbReference>
<dbReference type="RefSeq" id="WP_274273527.1">
    <property type="nucleotide sequence ID" value="NZ_CP117834.1"/>
</dbReference>
<organism evidence="3 4">
    <name type="scientific">Shouchella hunanensis</name>
    <dbReference type="NCBI Taxonomy" id="766894"/>
    <lineage>
        <taxon>Bacteria</taxon>
        <taxon>Bacillati</taxon>
        <taxon>Bacillota</taxon>
        <taxon>Bacilli</taxon>
        <taxon>Bacillales</taxon>
        <taxon>Bacillaceae</taxon>
        <taxon>Shouchella</taxon>
    </lineage>
</organism>
<dbReference type="PANTHER" id="PTHR22916:SF3">
    <property type="entry name" value="UDP-GLCNAC:BETAGAL BETA-1,3-N-ACETYLGLUCOSAMINYLTRANSFERASE-LIKE PROTEIN 1"/>
    <property type="match status" value="1"/>
</dbReference>
<dbReference type="InterPro" id="IPR001173">
    <property type="entry name" value="Glyco_trans_2-like"/>
</dbReference>
<keyword evidence="4" id="KW-1185">Reference proteome</keyword>
<comment type="similarity">
    <text evidence="1">Belongs to the glycosyltransferase 2 family.</text>
</comment>
<accession>A0ABY7WDG9</accession>
<dbReference type="PANTHER" id="PTHR22916">
    <property type="entry name" value="GLYCOSYLTRANSFERASE"/>
    <property type="match status" value="1"/>
</dbReference>
<dbReference type="Gene3D" id="3.90.550.10">
    <property type="entry name" value="Spore Coat Polysaccharide Biosynthesis Protein SpsA, Chain A"/>
    <property type="match status" value="1"/>
</dbReference>
<evidence type="ECO:0000313" key="4">
    <source>
        <dbReference type="Proteomes" id="UP001215143"/>
    </source>
</evidence>
<feature type="domain" description="Glycosyltransferase 2-like" evidence="2">
    <location>
        <begin position="33"/>
        <end position="164"/>
    </location>
</feature>
<evidence type="ECO:0000259" key="2">
    <source>
        <dbReference type="Pfam" id="PF00535"/>
    </source>
</evidence>
<proteinExistence type="inferred from homology"/>
<dbReference type="Proteomes" id="UP001215143">
    <property type="component" value="Chromosome"/>
</dbReference>
<name>A0ABY7WDG9_9BACI</name>
<protein>
    <submittedName>
        <fullName evidence="3">Glycosyltransferase family A protein</fullName>
    </submittedName>
</protein>
<reference evidence="3 4" key="1">
    <citation type="submission" date="2023-02" db="EMBL/GenBank/DDBJ databases">
        <authorList>
            <person name="Liu G."/>
        </authorList>
    </citation>
    <scope>NUCLEOTIDE SEQUENCE [LARGE SCALE GENOMIC DNA]</scope>
    <source>
        <strain evidence="3 4">DSM 23008</strain>
    </source>
</reference>
<dbReference type="SUPFAM" id="SSF53448">
    <property type="entry name" value="Nucleotide-diphospho-sugar transferases"/>
    <property type="match status" value="1"/>
</dbReference>
<sequence length="513" mass="59005">MGFLTKFKNKKYYNKVDYTVLNEKSLSTKTDVTVIVPVYNAIDFLEKTVDSVITQSIGFHNITLILVDDQSSDGSRQLIENYSRLYKNIVSVLLHENTGTPAFPRNLGAHLSNSTYLFYLDADDWLHREGLQTLYYLLEETGGTYAVGKTIQVDAKGETVIGRYESSKERREVSPFDIKHFFYHLGPRARMMRSNLIIDNDIRYPEMKFAEDKQFFIDVILAAGTVTTTTKPIYYLNRIDNNESLTKQTNFMEKMNSNIQVIKHVLEKNLPSEQEKPIINRLVEFDSITRMFDRNHFLKSKDKQSYYKKFHEVIQLFTKAKRSYSLEDTLIKPINRLYFQLALTKEYDSLEQLAHWSKKEDNGAIELINGKPFKVLHLKNGQQLQIPIALRSELIAIDKENDDVLLTFQLTGNDIPTIEGIRIIGRSSVLNAKTIHPILEQQESGKLDIRLNASELASMPVDGYIFKLAHSDYESAMVPTKLEVKTRLPIDSSKNAHFYTTINGNLSLKIKKA</sequence>
<dbReference type="EMBL" id="CP117834">
    <property type="protein sequence ID" value="WDF05817.1"/>
    <property type="molecule type" value="Genomic_DNA"/>
</dbReference>
<evidence type="ECO:0000256" key="1">
    <source>
        <dbReference type="ARBA" id="ARBA00006739"/>
    </source>
</evidence>
<gene>
    <name evidence="3" type="ORF">PQ477_10390</name>
</gene>
<dbReference type="InterPro" id="IPR029044">
    <property type="entry name" value="Nucleotide-diphossugar_trans"/>
</dbReference>
<dbReference type="CDD" id="cd00761">
    <property type="entry name" value="Glyco_tranf_GTA_type"/>
    <property type="match status" value="1"/>
</dbReference>